<evidence type="ECO:0000256" key="12">
    <source>
        <dbReference type="ARBA" id="ARBA00040080"/>
    </source>
</evidence>
<dbReference type="EMBL" id="JAPTGG010000011">
    <property type="protein sequence ID" value="MCZ0866241.1"/>
    <property type="molecule type" value="Genomic_DNA"/>
</dbReference>
<dbReference type="PANTHER" id="PTHR30477:SF23">
    <property type="entry name" value="HIGH-AFFINITY ZINC UPTAKE SYSTEM MEMBRANE PROTEIN ZNUB"/>
    <property type="match status" value="1"/>
</dbReference>
<protein>
    <recommendedName>
        <fullName evidence="12">High-affinity zinc uptake system membrane protein ZnuB</fullName>
    </recommendedName>
</protein>
<dbReference type="SUPFAM" id="SSF81345">
    <property type="entry name" value="ABC transporter involved in vitamin B12 uptake, BtuC"/>
    <property type="match status" value="1"/>
</dbReference>
<dbReference type="InterPro" id="IPR001626">
    <property type="entry name" value="ABC_TroCD"/>
</dbReference>
<dbReference type="GO" id="GO:0010043">
    <property type="term" value="P:response to zinc ion"/>
    <property type="evidence" value="ECO:0007669"/>
    <property type="project" value="TreeGrafter"/>
</dbReference>
<keyword evidence="7" id="KW-0862">Zinc</keyword>
<evidence type="ECO:0000256" key="1">
    <source>
        <dbReference type="ARBA" id="ARBA00002313"/>
    </source>
</evidence>
<keyword evidence="9 14" id="KW-1133">Transmembrane helix</keyword>
<comment type="subcellular location">
    <subcellularLocation>
        <location evidence="2 13">Cell membrane</location>
        <topology evidence="2 13">Multi-pass membrane protein</topology>
    </subcellularLocation>
</comment>
<evidence type="ECO:0000256" key="6">
    <source>
        <dbReference type="ARBA" id="ARBA00022692"/>
    </source>
</evidence>
<evidence type="ECO:0000256" key="10">
    <source>
        <dbReference type="ARBA" id="ARBA00023065"/>
    </source>
</evidence>
<feature type="transmembrane region" description="Helical" evidence="14">
    <location>
        <begin position="213"/>
        <end position="233"/>
    </location>
</feature>
<keyword evidence="8" id="KW-0864">Zinc transport</keyword>
<dbReference type="CDD" id="cd06550">
    <property type="entry name" value="TM_ABC_iron-siderophores_like"/>
    <property type="match status" value="1"/>
</dbReference>
<evidence type="ECO:0000313" key="15">
    <source>
        <dbReference type="EMBL" id="MCZ0866241.1"/>
    </source>
</evidence>
<gene>
    <name evidence="15" type="ORF">O0V09_13605</name>
</gene>
<comment type="similarity">
    <text evidence="3 13">Belongs to the ABC-3 integral membrane protein family.</text>
</comment>
<dbReference type="Pfam" id="PF00950">
    <property type="entry name" value="ABC-3"/>
    <property type="match status" value="1"/>
</dbReference>
<feature type="transmembrane region" description="Helical" evidence="14">
    <location>
        <begin position="43"/>
        <end position="73"/>
    </location>
</feature>
<keyword evidence="16" id="KW-1185">Reference proteome</keyword>
<dbReference type="GO" id="GO:0006829">
    <property type="term" value="P:zinc ion transport"/>
    <property type="evidence" value="ECO:0007669"/>
    <property type="project" value="UniProtKB-KW"/>
</dbReference>
<dbReference type="RefSeq" id="WP_258332404.1">
    <property type="nucleotide sequence ID" value="NZ_JAPTGG010000011.1"/>
</dbReference>
<evidence type="ECO:0000256" key="4">
    <source>
        <dbReference type="ARBA" id="ARBA00022448"/>
    </source>
</evidence>
<keyword evidence="10" id="KW-0406">Ion transport</keyword>
<keyword evidence="6 13" id="KW-0812">Transmembrane</keyword>
<dbReference type="AlphaFoldDB" id="A0A9J6RPL2"/>
<evidence type="ECO:0000256" key="5">
    <source>
        <dbReference type="ARBA" id="ARBA00022475"/>
    </source>
</evidence>
<evidence type="ECO:0000256" key="3">
    <source>
        <dbReference type="ARBA" id="ARBA00008034"/>
    </source>
</evidence>
<sequence length="266" mass="27742">MPDFLWLGLSAGLIIAAIAGPLGSFVVWQRLAYFGDTLAHSALLGVALSLWLSINIQLGIIICCLGLAVLLVVLQRKPQLASDSLLGILSHGSLALGLVTIALIDDVRLDLNAYLFGDLLAVSQQDLYWIGGVALALALTLWRNWNSLLAITVHPELAQVEGLPVERLRLTLMLMIALLVAIAMKIIGVLLITALLIIPAAASRKFVTSPEQMAATAIAIGCGSVAGGLGLSLSLDTPAGPSIVVFAIGLFLVAGLANTALSSVKK</sequence>
<evidence type="ECO:0000256" key="11">
    <source>
        <dbReference type="ARBA" id="ARBA00023136"/>
    </source>
</evidence>
<feature type="transmembrane region" description="Helical" evidence="14">
    <location>
        <begin position="85"/>
        <end position="104"/>
    </location>
</feature>
<feature type="transmembrane region" description="Helical" evidence="14">
    <location>
        <begin position="239"/>
        <end position="261"/>
    </location>
</feature>
<dbReference type="Proteomes" id="UP001069090">
    <property type="component" value="Unassembled WGS sequence"/>
</dbReference>
<evidence type="ECO:0000256" key="14">
    <source>
        <dbReference type="SAM" id="Phobius"/>
    </source>
</evidence>
<keyword evidence="11 14" id="KW-0472">Membrane</keyword>
<dbReference type="GO" id="GO:0043190">
    <property type="term" value="C:ATP-binding cassette (ABC) transporter complex"/>
    <property type="evidence" value="ECO:0007669"/>
    <property type="project" value="InterPro"/>
</dbReference>
<evidence type="ECO:0000256" key="8">
    <source>
        <dbReference type="ARBA" id="ARBA00022906"/>
    </source>
</evidence>
<dbReference type="Gene3D" id="1.10.3470.10">
    <property type="entry name" value="ABC transporter involved in vitamin B12 uptake, BtuC"/>
    <property type="match status" value="1"/>
</dbReference>
<keyword evidence="5" id="KW-1003">Cell membrane</keyword>
<keyword evidence="4 13" id="KW-0813">Transport</keyword>
<evidence type="ECO:0000256" key="9">
    <source>
        <dbReference type="ARBA" id="ARBA00022989"/>
    </source>
</evidence>
<dbReference type="PANTHER" id="PTHR30477">
    <property type="entry name" value="ABC-TRANSPORTER METAL-BINDING PROTEIN"/>
    <property type="match status" value="1"/>
</dbReference>
<dbReference type="InterPro" id="IPR037294">
    <property type="entry name" value="ABC_BtuC-like"/>
</dbReference>
<feature type="transmembrane region" description="Helical" evidence="14">
    <location>
        <begin position="172"/>
        <end position="201"/>
    </location>
</feature>
<dbReference type="GO" id="GO:0055085">
    <property type="term" value="P:transmembrane transport"/>
    <property type="evidence" value="ECO:0007669"/>
    <property type="project" value="InterPro"/>
</dbReference>
<organism evidence="15 16">
    <name type="scientific">Dasania phycosphaerae</name>
    <dbReference type="NCBI Taxonomy" id="2950436"/>
    <lineage>
        <taxon>Bacteria</taxon>
        <taxon>Pseudomonadati</taxon>
        <taxon>Pseudomonadota</taxon>
        <taxon>Gammaproteobacteria</taxon>
        <taxon>Cellvibrionales</taxon>
        <taxon>Spongiibacteraceae</taxon>
        <taxon>Dasania</taxon>
    </lineage>
</organism>
<reference evidence="15 16" key="1">
    <citation type="submission" date="2022-12" db="EMBL/GenBank/DDBJ databases">
        <title>Dasania phycosphaerae sp. nov., isolated from particulate material of the south coast of Korea.</title>
        <authorList>
            <person name="Jiang Y."/>
        </authorList>
    </citation>
    <scope>NUCLEOTIDE SEQUENCE [LARGE SCALE GENOMIC DNA]</scope>
    <source>
        <strain evidence="15 16">GY-19</strain>
    </source>
</reference>
<accession>A0A9J6RPL2</accession>
<comment type="function">
    <text evidence="1">Involved in the high-affinity zinc uptake transport system.</text>
</comment>
<evidence type="ECO:0000256" key="13">
    <source>
        <dbReference type="RuleBase" id="RU003943"/>
    </source>
</evidence>
<proteinExistence type="inferred from homology"/>
<evidence type="ECO:0000313" key="16">
    <source>
        <dbReference type="Proteomes" id="UP001069090"/>
    </source>
</evidence>
<evidence type="ECO:0000256" key="2">
    <source>
        <dbReference type="ARBA" id="ARBA00004651"/>
    </source>
</evidence>
<name>A0A9J6RPL2_9GAMM</name>
<comment type="caution">
    <text evidence="15">The sequence shown here is derived from an EMBL/GenBank/DDBJ whole genome shotgun (WGS) entry which is preliminary data.</text>
</comment>
<evidence type="ECO:0000256" key="7">
    <source>
        <dbReference type="ARBA" id="ARBA00022833"/>
    </source>
</evidence>